<feature type="non-terminal residue" evidence="3">
    <location>
        <position position="1"/>
    </location>
</feature>
<protein>
    <submittedName>
        <fullName evidence="3">Tyrosine-protein kinase Wzc</fullName>
        <ecNumber evidence="3">2.7.10.2</ecNumber>
    </submittedName>
</protein>
<proteinExistence type="predicted"/>
<dbReference type="EC" id="2.7.10.2" evidence="3"/>
<organism evidence="3">
    <name type="scientific">hydrothermal vent metagenome</name>
    <dbReference type="NCBI Taxonomy" id="652676"/>
    <lineage>
        <taxon>unclassified sequences</taxon>
        <taxon>metagenomes</taxon>
        <taxon>ecological metagenomes</taxon>
    </lineage>
</organism>
<dbReference type="CDD" id="cd05387">
    <property type="entry name" value="BY-kinase"/>
    <property type="match status" value="1"/>
</dbReference>
<keyword evidence="3" id="KW-0808">Transferase</keyword>
<accession>A0A3B0RKM1</accession>
<dbReference type="AlphaFoldDB" id="A0A3B0RKM1"/>
<keyword evidence="2" id="KW-0067">ATP-binding</keyword>
<dbReference type="InterPro" id="IPR005702">
    <property type="entry name" value="Wzc-like_C"/>
</dbReference>
<gene>
    <name evidence="3" type="ORF">MNBD_ALPHA05-1037</name>
</gene>
<dbReference type="GO" id="GO:0005886">
    <property type="term" value="C:plasma membrane"/>
    <property type="evidence" value="ECO:0007669"/>
    <property type="project" value="TreeGrafter"/>
</dbReference>
<keyword evidence="3" id="KW-0418">Kinase</keyword>
<dbReference type="PANTHER" id="PTHR32309">
    <property type="entry name" value="TYROSINE-PROTEIN KINASE"/>
    <property type="match status" value="1"/>
</dbReference>
<name>A0A3B0RKM1_9ZZZZ</name>
<dbReference type="Gene3D" id="3.40.50.300">
    <property type="entry name" value="P-loop containing nucleotide triphosphate hydrolases"/>
    <property type="match status" value="1"/>
</dbReference>
<evidence type="ECO:0000256" key="2">
    <source>
        <dbReference type="ARBA" id="ARBA00022840"/>
    </source>
</evidence>
<reference evidence="3" key="1">
    <citation type="submission" date="2018-06" db="EMBL/GenBank/DDBJ databases">
        <authorList>
            <person name="Zhirakovskaya E."/>
        </authorList>
    </citation>
    <scope>NUCLEOTIDE SEQUENCE</scope>
</reference>
<dbReference type="PANTHER" id="PTHR32309:SF13">
    <property type="entry name" value="FERRIC ENTEROBACTIN TRANSPORT PROTEIN FEPE"/>
    <property type="match status" value="1"/>
</dbReference>
<dbReference type="EMBL" id="UOEH01000132">
    <property type="protein sequence ID" value="VAV94044.1"/>
    <property type="molecule type" value="Genomic_DNA"/>
</dbReference>
<dbReference type="InterPro" id="IPR027417">
    <property type="entry name" value="P-loop_NTPase"/>
</dbReference>
<sequence length="292" mass="31745">NIAAKRAKKHNKKAEPRIVAEQGFALDYAMLAEAGYYHPDAKATQLALELRAVKRRLLRRIGFLRASGERQSHRMPGRQRNLIMVTSARAGEGKTFSAINLALSLALEDQIETLLIDADVPRPRVRERFGLAAGPGLTDKLLDPSLSIRSLQHRASQAPLSVLAEGARIERASELFANEDCQRLLTELSTQTPDRLIILDAPPVLATTEAVVLAKYVDEIVFVVEANATPEPAVASAIDELLDINPNLSLMLNRCLIGAGGSHYGSYEYYGPDGDAKSAMPPRTEGVSNGTI</sequence>
<keyword evidence="1" id="KW-0547">Nucleotide-binding</keyword>
<dbReference type="GO" id="GO:0004715">
    <property type="term" value="F:non-membrane spanning protein tyrosine kinase activity"/>
    <property type="evidence" value="ECO:0007669"/>
    <property type="project" value="UniProtKB-EC"/>
</dbReference>
<evidence type="ECO:0000256" key="1">
    <source>
        <dbReference type="ARBA" id="ARBA00022741"/>
    </source>
</evidence>
<dbReference type="SUPFAM" id="SSF52540">
    <property type="entry name" value="P-loop containing nucleoside triphosphate hydrolases"/>
    <property type="match status" value="1"/>
</dbReference>
<evidence type="ECO:0000313" key="3">
    <source>
        <dbReference type="EMBL" id="VAV94044.1"/>
    </source>
</evidence>
<dbReference type="InterPro" id="IPR050445">
    <property type="entry name" value="Bact_polysacc_biosynth/exp"/>
</dbReference>